<name>A0ABQ0HTL7_GORRU</name>
<dbReference type="SUPFAM" id="SSF53474">
    <property type="entry name" value="alpha/beta-Hydrolases"/>
    <property type="match status" value="1"/>
</dbReference>
<accession>A0ABQ0HTL7</accession>
<reference evidence="3 4" key="1">
    <citation type="submission" date="2012-08" db="EMBL/GenBank/DDBJ databases">
        <title>Whole genome shotgun sequence of Gordonia rubripertincta NBRC 101908.</title>
        <authorList>
            <person name="Takarada H."/>
            <person name="Hosoyama A."/>
            <person name="Tsuchikane K."/>
            <person name="Katsumata H."/>
            <person name="Baba S."/>
            <person name="Ohji S."/>
            <person name="Yamazaki S."/>
            <person name="Fujita N."/>
        </authorList>
    </citation>
    <scope>NUCLEOTIDE SEQUENCE [LARGE SCALE GENOMIC DNA]</scope>
    <source>
        <strain evidence="3 4">NBRC 101908</strain>
    </source>
</reference>
<dbReference type="EMBL" id="BAHB01000064">
    <property type="protein sequence ID" value="GAB85623.1"/>
    <property type="molecule type" value="Genomic_DNA"/>
</dbReference>
<evidence type="ECO:0000313" key="3">
    <source>
        <dbReference type="EMBL" id="GAB85623.1"/>
    </source>
</evidence>
<dbReference type="InterPro" id="IPR000639">
    <property type="entry name" value="Epox_hydrolase-like"/>
</dbReference>
<dbReference type="PRINTS" id="PR00111">
    <property type="entry name" value="ABHYDROLASE"/>
</dbReference>
<dbReference type="InterPro" id="IPR000073">
    <property type="entry name" value="AB_hydrolase_1"/>
</dbReference>
<dbReference type="PANTHER" id="PTHR43433">
    <property type="entry name" value="HYDROLASE, ALPHA/BETA FOLD FAMILY PROTEIN"/>
    <property type="match status" value="1"/>
</dbReference>
<keyword evidence="4" id="KW-1185">Reference proteome</keyword>
<comment type="caution">
    <text evidence="3">The sequence shown here is derived from an EMBL/GenBank/DDBJ whole genome shotgun (WGS) entry which is preliminary data.</text>
</comment>
<proteinExistence type="predicted"/>
<gene>
    <name evidence="3" type="ORF">GORBP_064_00080</name>
</gene>
<evidence type="ECO:0000259" key="2">
    <source>
        <dbReference type="Pfam" id="PF00561"/>
    </source>
</evidence>
<protein>
    <submittedName>
        <fullName evidence="3">Non-heme haloperoxidase</fullName>
    </submittedName>
</protein>
<dbReference type="PANTHER" id="PTHR43433:SF4">
    <property type="entry name" value="NON-HEME CHLOROPEROXIDASE-RELATED"/>
    <property type="match status" value="1"/>
</dbReference>
<sequence>MIAMGYINVGTENTTDIELYYEDHGTGQPVVLIHGYPLDGNSWELQARELVDAGYRVITYDRRGFGKSSKVGTGYHYDTFAADLNTVLETLDLRDVILVGFSMGTGELARYAGKYGTKRIAKFAFLASLEPFLVKTDDNPEGVDAAVFDGIAQAAKDNRYAWYTQFYKDFYNLDDTLGTRITQEVVDANWITAVGSAPVAAYAVVPTWIEDFRSDVAAVRDSGKPTLILHGAADNILPIDATGRRFRDAVPEAEYVEIEGAPHGLLWTHSAEVNEALLGFVKK</sequence>
<feature type="domain" description="AB hydrolase-1" evidence="2">
    <location>
        <begin position="29"/>
        <end position="269"/>
    </location>
</feature>
<dbReference type="InterPro" id="IPR029058">
    <property type="entry name" value="AB_hydrolase_fold"/>
</dbReference>
<evidence type="ECO:0000313" key="4">
    <source>
        <dbReference type="Proteomes" id="UP000010744"/>
    </source>
</evidence>
<dbReference type="Proteomes" id="UP000010744">
    <property type="component" value="Unassembled WGS sequence"/>
</dbReference>
<dbReference type="PRINTS" id="PR00412">
    <property type="entry name" value="EPOXHYDRLASE"/>
</dbReference>
<evidence type="ECO:0000256" key="1">
    <source>
        <dbReference type="ARBA" id="ARBA00022559"/>
    </source>
</evidence>
<organism evidence="3 4">
    <name type="scientific">Gordonia rubripertincta NBRC 101908</name>
    <dbReference type="NCBI Taxonomy" id="1077975"/>
    <lineage>
        <taxon>Bacteria</taxon>
        <taxon>Bacillati</taxon>
        <taxon>Actinomycetota</taxon>
        <taxon>Actinomycetes</taxon>
        <taxon>Mycobacteriales</taxon>
        <taxon>Gordoniaceae</taxon>
        <taxon>Gordonia</taxon>
    </lineage>
</organism>
<keyword evidence="1" id="KW-0575">Peroxidase</keyword>
<dbReference type="InterPro" id="IPR050471">
    <property type="entry name" value="AB_hydrolase"/>
</dbReference>
<keyword evidence="1" id="KW-0560">Oxidoreductase</keyword>
<dbReference type="Gene3D" id="3.40.50.1820">
    <property type="entry name" value="alpha/beta hydrolase"/>
    <property type="match status" value="1"/>
</dbReference>
<dbReference type="Pfam" id="PF00561">
    <property type="entry name" value="Abhydrolase_1"/>
    <property type="match status" value="1"/>
</dbReference>